<evidence type="ECO:0000313" key="7">
    <source>
        <dbReference type="Proteomes" id="UP000460412"/>
    </source>
</evidence>
<organism evidence="6 7">
    <name type="scientific">Sporofaciens musculi</name>
    <dbReference type="NCBI Taxonomy" id="2681861"/>
    <lineage>
        <taxon>Bacteria</taxon>
        <taxon>Bacillati</taxon>
        <taxon>Bacillota</taxon>
        <taxon>Clostridia</taxon>
        <taxon>Lachnospirales</taxon>
        <taxon>Lachnospiraceae</taxon>
        <taxon>Sporofaciens</taxon>
    </lineage>
</organism>
<keyword evidence="7" id="KW-1185">Reference proteome</keyword>
<dbReference type="InterPro" id="IPR002797">
    <property type="entry name" value="Polysacc_synth"/>
</dbReference>
<evidence type="ECO:0000313" key="6">
    <source>
        <dbReference type="EMBL" id="MXP76795.1"/>
    </source>
</evidence>
<dbReference type="InterPro" id="IPR052556">
    <property type="entry name" value="PolySynth_Transporter"/>
</dbReference>
<keyword evidence="4 5" id="KW-0472">Membrane</keyword>
<feature type="transmembrane region" description="Helical" evidence="5">
    <location>
        <begin position="293"/>
        <end position="313"/>
    </location>
</feature>
<evidence type="ECO:0000256" key="1">
    <source>
        <dbReference type="ARBA" id="ARBA00004141"/>
    </source>
</evidence>
<feature type="transmembrane region" description="Helical" evidence="5">
    <location>
        <begin position="89"/>
        <end position="113"/>
    </location>
</feature>
<feature type="transmembrane region" description="Helical" evidence="5">
    <location>
        <begin position="46"/>
        <end position="68"/>
    </location>
</feature>
<dbReference type="PANTHER" id="PTHR43424">
    <property type="entry name" value="LOCUS PUTATIVE PROTEIN 1-RELATED"/>
    <property type="match status" value="1"/>
</dbReference>
<keyword evidence="3 5" id="KW-1133">Transmembrane helix</keyword>
<feature type="transmembrane region" description="Helical" evidence="5">
    <location>
        <begin position="252"/>
        <end position="272"/>
    </location>
</feature>
<accession>A0A7X3SJX0</accession>
<evidence type="ECO:0000256" key="5">
    <source>
        <dbReference type="SAM" id="Phobius"/>
    </source>
</evidence>
<keyword evidence="2 5" id="KW-0812">Transmembrane</keyword>
<reference evidence="6 7" key="1">
    <citation type="submission" date="2019-12" db="EMBL/GenBank/DDBJ databases">
        <title>Sporaefaciens musculi gen. nov., sp. nov., a novel bacterium isolated from the caecum of an obese mouse.</title>
        <authorList>
            <person name="Rasmussen T.S."/>
            <person name="Streidl T."/>
            <person name="Hitch T.C.A."/>
            <person name="Wortmann E."/>
            <person name="Deptula P."/>
            <person name="Hansen M."/>
            <person name="Nielsen D.S."/>
            <person name="Clavel T."/>
            <person name="Vogensen F.K."/>
        </authorList>
    </citation>
    <scope>NUCLEOTIDE SEQUENCE [LARGE SCALE GENOMIC DNA]</scope>
    <source>
        <strain evidence="6 7">WCA-9-b2</strain>
    </source>
</reference>
<feature type="transmembrane region" description="Helical" evidence="5">
    <location>
        <begin position="388"/>
        <end position="407"/>
    </location>
</feature>
<comment type="subcellular location">
    <subcellularLocation>
        <location evidence="1">Membrane</location>
        <topology evidence="1">Multi-pass membrane protein</topology>
    </subcellularLocation>
</comment>
<dbReference type="GO" id="GO:0016020">
    <property type="term" value="C:membrane"/>
    <property type="evidence" value="ECO:0007669"/>
    <property type="project" value="UniProtKB-SubCell"/>
</dbReference>
<feature type="transmembrane region" description="Helical" evidence="5">
    <location>
        <begin position="448"/>
        <end position="466"/>
    </location>
</feature>
<sequence>MNGGQNKSIKINTIIFACKRVLNVIFPMITMPYALRTLGVENIGRYNFVLSIIGYFSLIGALGLTDYARRDGAMIRSDRKKMSEFGSEVFSFQIFIVGIAYLLLFICTLSAPYLRKDALLVFLCSLSIFLTAIGVEWVFNIYEDYLYITLRQVVTQILSMAMLFLLVRDRDDLLHYAFISIIASAGSNIFNFIYARKYCDLRLVFHIDWGRHLKKSIIFFANSLMITIYVNTDQTLLGFLCGDYSVGLYSTGVKIYSVVGGILVAAVVIGISRLSEFVGNGNLESFYQTASEIYRMVLTITFPTVIGLCVFSKEAVYLVGGSEYLEAATSMFILSIGLYCFVMAVYWGQCVLVPNGKEKALLYITAVSAGINFVLNLIFIPFFKQEAAAFTTMLSEGFTGLMAYIYGRRMVTLYGVSSVVRKSLIGSGFVLAAAIVMKRVTAGTIPELFLSIFLCASGYFVIEYWLKNEVIYNSVKSAVIWLNKNIKR</sequence>
<evidence type="ECO:0000256" key="2">
    <source>
        <dbReference type="ARBA" id="ARBA00022692"/>
    </source>
</evidence>
<dbReference type="PANTHER" id="PTHR43424:SF1">
    <property type="entry name" value="LOCUS PUTATIVE PROTEIN 1-RELATED"/>
    <property type="match status" value="1"/>
</dbReference>
<gene>
    <name evidence="6" type="ORF">GN277_15800</name>
</gene>
<name>A0A7X3SJX0_9FIRM</name>
<dbReference type="CDD" id="cd13128">
    <property type="entry name" value="MATE_Wzx_like"/>
    <property type="match status" value="1"/>
</dbReference>
<dbReference type="Pfam" id="PF01943">
    <property type="entry name" value="Polysacc_synt"/>
    <property type="match status" value="1"/>
</dbReference>
<feature type="transmembrane region" description="Helical" evidence="5">
    <location>
        <begin position="216"/>
        <end position="232"/>
    </location>
</feature>
<evidence type="ECO:0000256" key="3">
    <source>
        <dbReference type="ARBA" id="ARBA00022989"/>
    </source>
</evidence>
<feature type="transmembrane region" description="Helical" evidence="5">
    <location>
        <begin position="325"/>
        <end position="348"/>
    </location>
</feature>
<feature type="transmembrane region" description="Helical" evidence="5">
    <location>
        <begin position="119"/>
        <end position="139"/>
    </location>
</feature>
<dbReference type="AlphaFoldDB" id="A0A7X3SJX0"/>
<dbReference type="RefSeq" id="WP_159751849.1">
    <property type="nucleotide sequence ID" value="NZ_WUQX01000001.1"/>
</dbReference>
<comment type="caution">
    <text evidence="6">The sequence shown here is derived from an EMBL/GenBank/DDBJ whole genome shotgun (WGS) entry which is preliminary data.</text>
</comment>
<protein>
    <submittedName>
        <fullName evidence="6">Oligosaccharide flippase family protein</fullName>
    </submittedName>
</protein>
<dbReference type="Proteomes" id="UP000460412">
    <property type="component" value="Unassembled WGS sequence"/>
</dbReference>
<evidence type="ECO:0000256" key="4">
    <source>
        <dbReference type="ARBA" id="ARBA00023136"/>
    </source>
</evidence>
<proteinExistence type="predicted"/>
<feature type="transmembrane region" description="Helical" evidence="5">
    <location>
        <begin position="419"/>
        <end position="436"/>
    </location>
</feature>
<feature type="transmembrane region" description="Helical" evidence="5">
    <location>
        <begin position="173"/>
        <end position="195"/>
    </location>
</feature>
<dbReference type="EMBL" id="WUQX01000001">
    <property type="protein sequence ID" value="MXP76795.1"/>
    <property type="molecule type" value="Genomic_DNA"/>
</dbReference>
<feature type="transmembrane region" description="Helical" evidence="5">
    <location>
        <begin position="360"/>
        <end position="382"/>
    </location>
</feature>
<feature type="transmembrane region" description="Helical" evidence="5">
    <location>
        <begin position="21"/>
        <end position="40"/>
    </location>
</feature>
<feature type="transmembrane region" description="Helical" evidence="5">
    <location>
        <begin position="146"/>
        <end position="167"/>
    </location>
</feature>